<dbReference type="Pfam" id="PF00271">
    <property type="entry name" value="Helicase_C"/>
    <property type="match status" value="1"/>
</dbReference>
<dbReference type="InterPro" id="IPR050699">
    <property type="entry name" value="RNA-DNA_Helicase"/>
</dbReference>
<gene>
    <name evidence="6" type="ORF">FYJ35_03885</name>
</gene>
<evidence type="ECO:0000313" key="6">
    <source>
        <dbReference type="EMBL" id="MSS14190.1"/>
    </source>
</evidence>
<dbReference type="SUPFAM" id="SSF52540">
    <property type="entry name" value="P-loop containing nucleoside triphosphate hydrolases"/>
    <property type="match status" value="1"/>
</dbReference>
<keyword evidence="1" id="KW-0547">Nucleotide-binding</keyword>
<dbReference type="RefSeq" id="WP_154523495.1">
    <property type="nucleotide sequence ID" value="NZ_VULZ01000003.1"/>
</dbReference>
<feature type="domain" description="Helicase C-terminal" evidence="5">
    <location>
        <begin position="360"/>
        <end position="524"/>
    </location>
</feature>
<evidence type="ECO:0000313" key="7">
    <source>
        <dbReference type="Proteomes" id="UP000481852"/>
    </source>
</evidence>
<dbReference type="PANTHER" id="PTHR12131">
    <property type="entry name" value="ATP-DEPENDENT RNA AND DNA HELICASE"/>
    <property type="match status" value="1"/>
</dbReference>
<organism evidence="6 7">
    <name type="scientific">Porcincola intestinalis</name>
    <dbReference type="NCBI Taxonomy" id="2606632"/>
    <lineage>
        <taxon>Bacteria</taxon>
        <taxon>Bacillati</taxon>
        <taxon>Bacillota</taxon>
        <taxon>Clostridia</taxon>
        <taxon>Lachnospirales</taxon>
        <taxon>Lachnospiraceae</taxon>
        <taxon>Porcincola</taxon>
    </lineage>
</organism>
<dbReference type="GO" id="GO:0016787">
    <property type="term" value="F:hydrolase activity"/>
    <property type="evidence" value="ECO:0007669"/>
    <property type="project" value="UniProtKB-KW"/>
</dbReference>
<evidence type="ECO:0000259" key="5">
    <source>
        <dbReference type="PROSITE" id="PS51194"/>
    </source>
</evidence>
<dbReference type="PANTHER" id="PTHR12131:SF1">
    <property type="entry name" value="ATP-DEPENDENT RNA HELICASE SUPV3L1, MITOCHONDRIAL-RELATED"/>
    <property type="match status" value="1"/>
</dbReference>
<keyword evidence="3" id="KW-0347">Helicase</keyword>
<sequence length="813" mass="92712">MREQFKGIRESDVEACIPADVLGQIETEADRLTDVLAGLISYSDEIRMEDGEGSRRSLQTIESDAEALALFRHQLAADPVSGFLNGTKVRQGKSADTLLGSFRKKMRLRISGQTLRTIGTRIADRLQEDLQPERGGMRRRRRPEPVLVGSIRALPDSYGRAAVISAAAVRVGQNTRLLHACAAKYQLEAAEAMLDRYDSIHEVARSHVPDLFSDARKIRRHFTIHVGGTNTGKTHDAMKALANAPSGVYLAPLRMLAYEGRAVIEEYGVPCSFATGEEKEIKPEASHISETIGMLDFRHRYDMAVIDECQLISGEDGSLYTNAILGVNAPFVEVCCAYSGLEITKQLITLCGDTYEVVEHIRTSELKFEEEPYRGPRKNDAYIVFSRLGAYEMAAWLQKKGMNPSIVYGKLPYEVKMEEARKFERGDTDCLVATDAIAIGQNYNIERIVFRDTVKHINRKEVELDSQTVKQVAGRAGRYGRFPVGYVNTFDAADRAEIRQKLEEKDIPSAAAPLELPSFLVDVDLPLSLIYKAWNEAKAGVPFVKADTSTELYICRLIESRYRRIGKRDEYSLAALPLDLKDRDQEGLLDNFLYLYDKETGTDEEWKLLLPDKEQIGKILRYRPHMMTLEKLCRQLDLASSFFYKIRRDDLASYVIRLKPPITKRIAEMMAEKPENRTEESGNKTGEQVQPAFQERHADWTLAYIYVSVSGQTERNTGRFPYGDYRRLYSRELQQSFGNEATYIDYYCYKRKTRTPDYCRFEPYFRYTVKLDPKYIVSDEGAYYLAEHFQIVRCDYQHSASPMQIRGKHKAVR</sequence>
<dbReference type="PROSITE" id="PS51194">
    <property type="entry name" value="HELICASE_CTER"/>
    <property type="match status" value="1"/>
</dbReference>
<keyword evidence="4" id="KW-0067">ATP-binding</keyword>
<dbReference type="GO" id="GO:0004386">
    <property type="term" value="F:helicase activity"/>
    <property type="evidence" value="ECO:0007669"/>
    <property type="project" value="UniProtKB-KW"/>
</dbReference>
<proteinExistence type="predicted"/>
<dbReference type="InterPro" id="IPR027417">
    <property type="entry name" value="P-loop_NTPase"/>
</dbReference>
<dbReference type="Pfam" id="PF22527">
    <property type="entry name" value="DEXQc_Suv3"/>
    <property type="match status" value="1"/>
</dbReference>
<dbReference type="SMART" id="SM00490">
    <property type="entry name" value="HELICc"/>
    <property type="match status" value="1"/>
</dbReference>
<keyword evidence="7" id="KW-1185">Reference proteome</keyword>
<dbReference type="Gene3D" id="3.40.50.300">
    <property type="entry name" value="P-loop containing nucleotide triphosphate hydrolases"/>
    <property type="match status" value="2"/>
</dbReference>
<accession>A0A6L5X1U6</accession>
<comment type="caution">
    <text evidence="6">The sequence shown here is derived from an EMBL/GenBank/DDBJ whole genome shotgun (WGS) entry which is preliminary data.</text>
</comment>
<name>A0A6L5X1U6_9FIRM</name>
<dbReference type="InterPro" id="IPR001650">
    <property type="entry name" value="Helicase_C-like"/>
</dbReference>
<evidence type="ECO:0000256" key="4">
    <source>
        <dbReference type="ARBA" id="ARBA00022840"/>
    </source>
</evidence>
<evidence type="ECO:0000256" key="2">
    <source>
        <dbReference type="ARBA" id="ARBA00022801"/>
    </source>
</evidence>
<dbReference type="InterPro" id="IPR055206">
    <property type="entry name" value="DEXQc_SUV3"/>
</dbReference>
<protein>
    <recommendedName>
        <fullName evidence="5">Helicase C-terminal domain-containing protein</fullName>
    </recommendedName>
</protein>
<keyword evidence="2" id="KW-0378">Hydrolase</keyword>
<evidence type="ECO:0000256" key="1">
    <source>
        <dbReference type="ARBA" id="ARBA00022741"/>
    </source>
</evidence>
<dbReference type="Proteomes" id="UP000481852">
    <property type="component" value="Unassembled WGS sequence"/>
</dbReference>
<dbReference type="AlphaFoldDB" id="A0A6L5X1U6"/>
<dbReference type="EMBL" id="VULZ01000003">
    <property type="protein sequence ID" value="MSS14190.1"/>
    <property type="molecule type" value="Genomic_DNA"/>
</dbReference>
<reference evidence="6 7" key="1">
    <citation type="submission" date="2019-08" db="EMBL/GenBank/DDBJ databases">
        <title>In-depth cultivation of the pig gut microbiome towards novel bacterial diversity and tailored functional studies.</title>
        <authorList>
            <person name="Wylensek D."/>
            <person name="Hitch T.C.A."/>
            <person name="Clavel T."/>
        </authorList>
    </citation>
    <scope>NUCLEOTIDE SEQUENCE [LARGE SCALE GENOMIC DNA]</scope>
    <source>
        <strain evidence="6 7">Oil+RF-744-WCA-WT-11</strain>
    </source>
</reference>
<evidence type="ECO:0000256" key="3">
    <source>
        <dbReference type="ARBA" id="ARBA00022806"/>
    </source>
</evidence>
<dbReference type="GO" id="GO:0005524">
    <property type="term" value="F:ATP binding"/>
    <property type="evidence" value="ECO:0007669"/>
    <property type="project" value="UniProtKB-KW"/>
</dbReference>